<reference evidence="1 2" key="2">
    <citation type="journal article" date="2013" name="Plant Cell Physiol.">
        <title>Rice Annotation Project Database (RAP-DB): an integrative and interactive database for rice genomics.</title>
        <authorList>
            <person name="Sakai H."/>
            <person name="Lee S.S."/>
            <person name="Tanaka T."/>
            <person name="Numa H."/>
            <person name="Kim J."/>
            <person name="Kawahara Y."/>
            <person name="Wakimoto H."/>
            <person name="Yang C.C."/>
            <person name="Iwamoto M."/>
            <person name="Abe T."/>
            <person name="Yamada Y."/>
            <person name="Muto A."/>
            <person name="Inokuchi H."/>
            <person name="Ikemura T."/>
            <person name="Matsumoto T."/>
            <person name="Sasaki T."/>
            <person name="Itoh T."/>
        </authorList>
    </citation>
    <scope>NUCLEOTIDE SEQUENCE [LARGE SCALE GENOMIC DNA]</scope>
    <source>
        <strain evidence="2">cv. Nipponbare</strain>
    </source>
</reference>
<gene>
    <name evidence="1" type="ordered locus">Os02g0298050</name>
    <name evidence="1" type="ORF">OSNPB_020298050</name>
</gene>
<reference evidence="1 2" key="3">
    <citation type="journal article" date="2013" name="Rice">
        <title>Improvement of the Oryza sativa Nipponbare reference genome using next generation sequence and optical map data.</title>
        <authorList>
            <person name="Kawahara Y."/>
            <person name="de la Bastide M."/>
            <person name="Hamilton J.P."/>
            <person name="Kanamori H."/>
            <person name="McCombie W.R."/>
            <person name="Ouyang S."/>
            <person name="Schwartz D.C."/>
            <person name="Tanaka T."/>
            <person name="Wu J."/>
            <person name="Zhou S."/>
            <person name="Childs K.L."/>
            <person name="Davidson R.M."/>
            <person name="Lin H."/>
            <person name="Quesada-Ocampo L."/>
            <person name="Vaillancourt B."/>
            <person name="Sakai H."/>
            <person name="Lee S.S."/>
            <person name="Kim J."/>
            <person name="Numa H."/>
            <person name="Itoh T."/>
            <person name="Buell C.R."/>
            <person name="Matsumoto T."/>
        </authorList>
    </citation>
    <scope>NUCLEOTIDE SEQUENCE [LARGE SCALE GENOMIC DNA]</scope>
    <source>
        <strain evidence="2">cv. Nipponbare</strain>
    </source>
</reference>
<dbReference type="Proteomes" id="UP000059680">
    <property type="component" value="Chromosome 2"/>
</dbReference>
<dbReference type="PaxDb" id="39947-A0A0P0VHW6"/>
<evidence type="ECO:0000313" key="2">
    <source>
        <dbReference type="Proteomes" id="UP000059680"/>
    </source>
</evidence>
<name>A0A0P0VHW6_ORYSJ</name>
<protein>
    <submittedName>
        <fullName evidence="1">Os02g0298050 protein</fullName>
    </submittedName>
</protein>
<sequence>MFNSSCINLTDMVDLISVLAGIVFLPGEMMGLPPTPLVGSFAALLRFEDLSSRLSKKRLRRLFAPSPASLLHLRWLSTSSLTVALQKVADDFSYGLR</sequence>
<dbReference type="EMBL" id="AP014958">
    <property type="protein sequence ID" value="BAS78232.1"/>
    <property type="molecule type" value="Genomic_DNA"/>
</dbReference>
<keyword evidence="2" id="KW-1185">Reference proteome</keyword>
<proteinExistence type="predicted"/>
<reference evidence="2" key="1">
    <citation type="journal article" date="2005" name="Nature">
        <title>The map-based sequence of the rice genome.</title>
        <authorList>
            <consortium name="International rice genome sequencing project (IRGSP)"/>
            <person name="Matsumoto T."/>
            <person name="Wu J."/>
            <person name="Kanamori H."/>
            <person name="Katayose Y."/>
            <person name="Fujisawa M."/>
            <person name="Namiki N."/>
            <person name="Mizuno H."/>
            <person name="Yamamoto K."/>
            <person name="Antonio B.A."/>
            <person name="Baba T."/>
            <person name="Sakata K."/>
            <person name="Nagamura Y."/>
            <person name="Aoki H."/>
            <person name="Arikawa K."/>
            <person name="Arita K."/>
            <person name="Bito T."/>
            <person name="Chiden Y."/>
            <person name="Fujitsuka N."/>
            <person name="Fukunaka R."/>
            <person name="Hamada M."/>
            <person name="Harada C."/>
            <person name="Hayashi A."/>
            <person name="Hijishita S."/>
            <person name="Honda M."/>
            <person name="Hosokawa S."/>
            <person name="Ichikawa Y."/>
            <person name="Idonuma A."/>
            <person name="Iijima M."/>
            <person name="Ikeda M."/>
            <person name="Ikeno M."/>
            <person name="Ito K."/>
            <person name="Ito S."/>
            <person name="Ito T."/>
            <person name="Ito Y."/>
            <person name="Ito Y."/>
            <person name="Iwabuchi A."/>
            <person name="Kamiya K."/>
            <person name="Karasawa W."/>
            <person name="Kurita K."/>
            <person name="Katagiri S."/>
            <person name="Kikuta A."/>
            <person name="Kobayashi H."/>
            <person name="Kobayashi N."/>
            <person name="Machita K."/>
            <person name="Maehara T."/>
            <person name="Masukawa M."/>
            <person name="Mizubayashi T."/>
            <person name="Mukai Y."/>
            <person name="Nagasaki H."/>
            <person name="Nagata Y."/>
            <person name="Naito S."/>
            <person name="Nakashima M."/>
            <person name="Nakama Y."/>
            <person name="Nakamichi Y."/>
            <person name="Nakamura M."/>
            <person name="Meguro A."/>
            <person name="Negishi M."/>
            <person name="Ohta I."/>
            <person name="Ohta T."/>
            <person name="Okamoto M."/>
            <person name="Ono N."/>
            <person name="Saji S."/>
            <person name="Sakaguchi M."/>
            <person name="Sakai K."/>
            <person name="Shibata M."/>
            <person name="Shimokawa T."/>
            <person name="Song J."/>
            <person name="Takazaki Y."/>
            <person name="Terasawa K."/>
            <person name="Tsugane M."/>
            <person name="Tsuji K."/>
            <person name="Ueda S."/>
            <person name="Waki K."/>
            <person name="Yamagata H."/>
            <person name="Yamamoto M."/>
            <person name="Yamamoto S."/>
            <person name="Yamane H."/>
            <person name="Yoshiki S."/>
            <person name="Yoshihara R."/>
            <person name="Yukawa K."/>
            <person name="Zhong H."/>
            <person name="Yano M."/>
            <person name="Yuan Q."/>
            <person name="Ouyang S."/>
            <person name="Liu J."/>
            <person name="Jones K.M."/>
            <person name="Gansberger K."/>
            <person name="Moffat K."/>
            <person name="Hill J."/>
            <person name="Bera J."/>
            <person name="Fadrosh D."/>
            <person name="Jin S."/>
            <person name="Johri S."/>
            <person name="Kim M."/>
            <person name="Overton L."/>
            <person name="Reardon M."/>
            <person name="Tsitrin T."/>
            <person name="Vuong H."/>
            <person name="Weaver B."/>
            <person name="Ciecko A."/>
            <person name="Tallon L."/>
            <person name="Jackson J."/>
            <person name="Pai G."/>
            <person name="Aken S.V."/>
            <person name="Utterback T."/>
            <person name="Reidmuller S."/>
            <person name="Feldblyum T."/>
            <person name="Hsiao J."/>
            <person name="Zismann V."/>
            <person name="Iobst S."/>
            <person name="de Vazeille A.R."/>
            <person name="Buell C.R."/>
            <person name="Ying K."/>
            <person name="Li Y."/>
            <person name="Lu T."/>
            <person name="Huang Y."/>
            <person name="Zhao Q."/>
            <person name="Feng Q."/>
            <person name="Zhang L."/>
            <person name="Zhu J."/>
            <person name="Weng Q."/>
            <person name="Mu J."/>
            <person name="Lu Y."/>
            <person name="Fan D."/>
            <person name="Liu Y."/>
            <person name="Guan J."/>
            <person name="Zhang Y."/>
            <person name="Yu S."/>
            <person name="Liu X."/>
            <person name="Zhang Y."/>
            <person name="Hong G."/>
            <person name="Han B."/>
            <person name="Choisne N."/>
            <person name="Demange N."/>
            <person name="Orjeda G."/>
            <person name="Samain S."/>
            <person name="Cattolico L."/>
            <person name="Pelletier E."/>
            <person name="Couloux A."/>
            <person name="Segurens B."/>
            <person name="Wincker P."/>
            <person name="D'Hont A."/>
            <person name="Scarpelli C."/>
            <person name="Weissenbach J."/>
            <person name="Salanoubat M."/>
            <person name="Quetier F."/>
            <person name="Yu Y."/>
            <person name="Kim H.R."/>
            <person name="Rambo T."/>
            <person name="Currie J."/>
            <person name="Collura K."/>
            <person name="Luo M."/>
            <person name="Yang T."/>
            <person name="Ammiraju J.S.S."/>
            <person name="Engler F."/>
            <person name="Soderlund C."/>
            <person name="Wing R.A."/>
            <person name="Palmer L.E."/>
            <person name="de la Bastide M."/>
            <person name="Spiegel L."/>
            <person name="Nascimento L."/>
            <person name="Zutavern T."/>
            <person name="O'Shaughnessy A."/>
            <person name="Dike S."/>
            <person name="Dedhia N."/>
            <person name="Preston R."/>
            <person name="Balija V."/>
            <person name="McCombie W.R."/>
            <person name="Chow T."/>
            <person name="Chen H."/>
            <person name="Chung M."/>
            <person name="Chen C."/>
            <person name="Shaw J."/>
            <person name="Wu H."/>
            <person name="Hsiao K."/>
            <person name="Chao Y."/>
            <person name="Chu M."/>
            <person name="Cheng C."/>
            <person name="Hour A."/>
            <person name="Lee P."/>
            <person name="Lin S."/>
            <person name="Lin Y."/>
            <person name="Liou J."/>
            <person name="Liu S."/>
            <person name="Hsing Y."/>
            <person name="Raghuvanshi S."/>
            <person name="Mohanty A."/>
            <person name="Bharti A.K."/>
            <person name="Gaur A."/>
            <person name="Gupta V."/>
            <person name="Kumar D."/>
            <person name="Ravi V."/>
            <person name="Vij S."/>
            <person name="Kapur A."/>
            <person name="Khurana P."/>
            <person name="Khurana P."/>
            <person name="Khurana J.P."/>
            <person name="Tyagi A.K."/>
            <person name="Gaikwad K."/>
            <person name="Singh A."/>
            <person name="Dalal V."/>
            <person name="Srivastava S."/>
            <person name="Dixit A."/>
            <person name="Pal A.K."/>
            <person name="Ghazi I.A."/>
            <person name="Yadav M."/>
            <person name="Pandit A."/>
            <person name="Bhargava A."/>
            <person name="Sureshbabu K."/>
            <person name="Batra K."/>
            <person name="Sharma T.R."/>
            <person name="Mohapatra T."/>
            <person name="Singh N.K."/>
            <person name="Messing J."/>
            <person name="Nelson A.B."/>
            <person name="Fuks G."/>
            <person name="Kavchok S."/>
            <person name="Keizer G."/>
            <person name="Linton E."/>
            <person name="Llaca V."/>
            <person name="Song R."/>
            <person name="Tanyolac B."/>
            <person name="Young S."/>
            <person name="Ho-Il K."/>
            <person name="Hahn J.H."/>
            <person name="Sangsakoo G."/>
            <person name="Vanavichit A."/>
            <person name="de Mattos Luiz.A.T."/>
            <person name="Zimmer P.D."/>
            <person name="Malone G."/>
            <person name="Dellagostin O."/>
            <person name="de Oliveira A.C."/>
            <person name="Bevan M."/>
            <person name="Bancroft I."/>
            <person name="Minx P."/>
            <person name="Cordum H."/>
            <person name="Wilson R."/>
            <person name="Cheng Z."/>
            <person name="Jin W."/>
            <person name="Jiang J."/>
            <person name="Leong S.A."/>
            <person name="Iwama H."/>
            <person name="Gojobori T."/>
            <person name="Itoh T."/>
            <person name="Niimura Y."/>
            <person name="Fujii Y."/>
            <person name="Habara T."/>
            <person name="Sakai H."/>
            <person name="Sato Y."/>
            <person name="Wilson G."/>
            <person name="Kumar K."/>
            <person name="McCouch S."/>
            <person name="Juretic N."/>
            <person name="Hoen D."/>
            <person name="Wright S."/>
            <person name="Bruskiewich R."/>
            <person name="Bureau T."/>
            <person name="Miyao A."/>
            <person name="Hirochika H."/>
            <person name="Nishikawa T."/>
            <person name="Kadowaki K."/>
            <person name="Sugiura M."/>
            <person name="Burr B."/>
            <person name="Sasaki T."/>
        </authorList>
    </citation>
    <scope>NUCLEOTIDE SEQUENCE [LARGE SCALE GENOMIC DNA]</scope>
    <source>
        <strain evidence="2">cv. Nipponbare</strain>
    </source>
</reference>
<organism evidence="1 2">
    <name type="scientific">Oryza sativa subsp. japonica</name>
    <name type="common">Rice</name>
    <dbReference type="NCBI Taxonomy" id="39947"/>
    <lineage>
        <taxon>Eukaryota</taxon>
        <taxon>Viridiplantae</taxon>
        <taxon>Streptophyta</taxon>
        <taxon>Embryophyta</taxon>
        <taxon>Tracheophyta</taxon>
        <taxon>Spermatophyta</taxon>
        <taxon>Magnoliopsida</taxon>
        <taxon>Liliopsida</taxon>
        <taxon>Poales</taxon>
        <taxon>Poaceae</taxon>
        <taxon>BOP clade</taxon>
        <taxon>Oryzoideae</taxon>
        <taxon>Oryzeae</taxon>
        <taxon>Oryzinae</taxon>
        <taxon>Oryza</taxon>
        <taxon>Oryza sativa</taxon>
    </lineage>
</organism>
<evidence type="ECO:0000313" key="1">
    <source>
        <dbReference type="EMBL" id="BAS78232.1"/>
    </source>
</evidence>
<dbReference type="InParanoid" id="A0A0P0VHW6"/>
<dbReference type="AlphaFoldDB" id="A0A0P0VHW6"/>
<accession>A0A0P0VHW6</accession>